<evidence type="ECO:0000259" key="7">
    <source>
        <dbReference type="PROSITE" id="PS50156"/>
    </source>
</evidence>
<evidence type="ECO:0000256" key="3">
    <source>
        <dbReference type="ARBA" id="ARBA00022692"/>
    </source>
</evidence>
<feature type="transmembrane region" description="Helical" evidence="6">
    <location>
        <begin position="763"/>
        <end position="790"/>
    </location>
</feature>
<feature type="transmembrane region" description="Helical" evidence="6">
    <location>
        <begin position="692"/>
        <end position="717"/>
    </location>
</feature>
<dbReference type="PANTHER" id="PTHR33406:SF10">
    <property type="entry name" value="SSD DOMAIN-CONTAINING PROTEIN"/>
    <property type="match status" value="1"/>
</dbReference>
<feature type="transmembrane region" description="Helical" evidence="6">
    <location>
        <begin position="341"/>
        <end position="364"/>
    </location>
</feature>
<keyword evidence="3 6" id="KW-0812">Transmembrane</keyword>
<feature type="transmembrane region" description="Helical" evidence="6">
    <location>
        <begin position="640"/>
        <end position="656"/>
    </location>
</feature>
<proteinExistence type="predicted"/>
<dbReference type="InterPro" id="IPR004869">
    <property type="entry name" value="MMPL_dom"/>
</dbReference>
<dbReference type="GO" id="GO:0005886">
    <property type="term" value="C:plasma membrane"/>
    <property type="evidence" value="ECO:0007669"/>
    <property type="project" value="UniProtKB-SubCell"/>
</dbReference>
<dbReference type="Pfam" id="PF03176">
    <property type="entry name" value="MMPL"/>
    <property type="match status" value="2"/>
</dbReference>
<dbReference type="InterPro" id="IPR050545">
    <property type="entry name" value="Mycobact_MmpL"/>
</dbReference>
<evidence type="ECO:0000256" key="4">
    <source>
        <dbReference type="ARBA" id="ARBA00022989"/>
    </source>
</evidence>
<evidence type="ECO:0000256" key="2">
    <source>
        <dbReference type="ARBA" id="ARBA00022475"/>
    </source>
</evidence>
<dbReference type="InterPro" id="IPR000731">
    <property type="entry name" value="SSD"/>
</dbReference>
<dbReference type="Gene3D" id="1.20.1640.10">
    <property type="entry name" value="Multidrug efflux transporter AcrB transmembrane domain"/>
    <property type="match status" value="2"/>
</dbReference>
<feature type="transmembrane region" description="Helical" evidence="6">
    <location>
        <begin position="663"/>
        <end position="686"/>
    </location>
</feature>
<feature type="transmembrane region" description="Helical" evidence="6">
    <location>
        <begin position="270"/>
        <end position="291"/>
    </location>
</feature>
<feature type="transmembrane region" description="Helical" evidence="6">
    <location>
        <begin position="435"/>
        <end position="453"/>
    </location>
</feature>
<accession>A0A7W9TMA1</accession>
<dbReference type="RefSeq" id="WP_151023956.1">
    <property type="nucleotide sequence ID" value="NZ_JACHIB010000005.1"/>
</dbReference>
<dbReference type="PANTHER" id="PTHR33406">
    <property type="entry name" value="MEMBRANE PROTEIN MJ1562-RELATED"/>
    <property type="match status" value="1"/>
</dbReference>
<feature type="transmembrane region" description="Helical" evidence="6">
    <location>
        <begin position="370"/>
        <end position="398"/>
    </location>
</feature>
<evidence type="ECO:0000256" key="1">
    <source>
        <dbReference type="ARBA" id="ARBA00004651"/>
    </source>
</evidence>
<reference evidence="8 9" key="1">
    <citation type="submission" date="2020-08" db="EMBL/GenBank/DDBJ databases">
        <title>Genomic Encyclopedia of Type Strains, Phase IV (KMG-IV): sequencing the most valuable type-strain genomes for metagenomic binning, comparative biology and taxonomic classification.</title>
        <authorList>
            <person name="Goeker M."/>
        </authorList>
    </citation>
    <scope>NUCLEOTIDE SEQUENCE [LARGE SCALE GENOMIC DNA]</scope>
    <source>
        <strain evidence="8 9">DSM 12141</strain>
    </source>
</reference>
<dbReference type="AlphaFoldDB" id="A0A7W9TMA1"/>
<comment type="subcellular location">
    <subcellularLocation>
        <location evidence="1">Cell membrane</location>
        <topology evidence="1">Multi-pass membrane protein</topology>
    </subcellularLocation>
</comment>
<feature type="transmembrane region" description="Helical" evidence="6">
    <location>
        <begin position="737"/>
        <end position="757"/>
    </location>
</feature>
<keyword evidence="4 6" id="KW-1133">Transmembrane helix</keyword>
<dbReference type="EMBL" id="JACHIB010000005">
    <property type="protein sequence ID" value="MBB6082991.1"/>
    <property type="molecule type" value="Genomic_DNA"/>
</dbReference>
<dbReference type="PROSITE" id="PS50156">
    <property type="entry name" value="SSD"/>
    <property type="match status" value="2"/>
</dbReference>
<feature type="transmembrane region" description="Helical" evidence="6">
    <location>
        <begin position="244"/>
        <end position="263"/>
    </location>
</feature>
<keyword evidence="5 6" id="KW-0472">Membrane</keyword>
<evidence type="ECO:0000256" key="6">
    <source>
        <dbReference type="SAM" id="Phobius"/>
    </source>
</evidence>
<feature type="transmembrane region" description="Helical" evidence="6">
    <location>
        <begin position="35"/>
        <end position="57"/>
    </location>
</feature>
<feature type="transmembrane region" description="Helical" evidence="6">
    <location>
        <begin position="297"/>
        <end position="314"/>
    </location>
</feature>
<name>A0A7W9TMA1_CASDE</name>
<feature type="domain" description="SSD" evidence="7">
    <location>
        <begin position="661"/>
        <end position="788"/>
    </location>
</feature>
<feature type="domain" description="SSD" evidence="7">
    <location>
        <begin position="273"/>
        <end position="395"/>
    </location>
</feature>
<dbReference type="Proteomes" id="UP000541136">
    <property type="component" value="Unassembled WGS sequence"/>
</dbReference>
<gene>
    <name evidence="8" type="ORF">HNR28_001026</name>
</gene>
<evidence type="ECO:0000313" key="8">
    <source>
        <dbReference type="EMBL" id="MBB6082991.1"/>
    </source>
</evidence>
<protein>
    <recommendedName>
        <fullName evidence="7">SSD domain-containing protein</fullName>
    </recommendedName>
</protein>
<comment type="caution">
    <text evidence="8">The sequence shown here is derived from an EMBL/GenBank/DDBJ whole genome shotgun (WGS) entry which is preliminary data.</text>
</comment>
<evidence type="ECO:0000313" key="9">
    <source>
        <dbReference type="Proteomes" id="UP000541136"/>
    </source>
</evidence>
<keyword evidence="2" id="KW-1003">Cell membrane</keyword>
<sequence length="816" mass="88765">MNPASASTPPVIRDLADFDRQSGSLVERLLFNHRLAVILVCALVTLLLGFQALGLHLNTSFEKTIPANHPYIANYMQHRSDLKGLGNAVRIAVENRTGTIYDAAYLETVRKISDEVFLVPGVDRAFMKSLWTPSTRWVGVTEEGLEGGPVIPDGYDGSSKSLAQLEANVARSGEIGQIVALDARSSTLYVPLLSKDAQGRPVDYADFSRALEDIRARHQNDRIAIHITGFAKIVGDLIDGLKEVLAFFVVAVLIAAAMVFWFTRCVRSTALVVLVSMIAVTWQLGLLPLLGFDLDPYSMLVPFLVFAIGMSHGAQKMNGVMQDIGRGTHRLVAARYTFRRLFLAGLTALLADAVGFAVLLLIDIQVIRELAIAASLGVAALIFTNLILLPILLSYTGVSPKAALRSLREETACNGPQASRHPVWRFLDLFTSRKWGNAAVGAALLLAGVGFFYSQQLKIGDLDPGAPELRPGSRYNQDVVFMNRAYGASSDVFAVLVKTAGGGVGCTRYDTLMRVDALEWQLRQLDGVDSTNSLALMNRRVLVGLNEGNPKWYELIRNQDMLNFITAQAPRGLYNESCDLLTIFAYLRDHKADTLTSVVDRVQQFAAANDTADARFLLAAGSAGIEAATNIAVKQAWREMLFLVYGAVIVLSFITFRSWRGVLVAVLPLMLTSVLAEALMVVLGMGVKVATLPVIALGVGIGVDYALYILSVMLNHLRAGLSLSEAYYRALRFTGKVVMLTGVTLAVGVATWTFSSIKFQADMGILLAFMFLWNMLGAMVLLPALARLWLTPAYFARRGAKRGSSGKRLLAAAPPL</sequence>
<organism evidence="8 9">
    <name type="scientific">Castellaniella defragrans</name>
    <name type="common">Alcaligenes defragrans</name>
    <dbReference type="NCBI Taxonomy" id="75697"/>
    <lineage>
        <taxon>Bacteria</taxon>
        <taxon>Pseudomonadati</taxon>
        <taxon>Pseudomonadota</taxon>
        <taxon>Betaproteobacteria</taxon>
        <taxon>Burkholderiales</taxon>
        <taxon>Alcaligenaceae</taxon>
        <taxon>Castellaniella</taxon>
    </lineage>
</organism>
<evidence type="ECO:0000256" key="5">
    <source>
        <dbReference type="ARBA" id="ARBA00023136"/>
    </source>
</evidence>
<dbReference type="SUPFAM" id="SSF82866">
    <property type="entry name" value="Multidrug efflux transporter AcrB transmembrane domain"/>
    <property type="match status" value="2"/>
</dbReference>